<keyword evidence="2" id="KW-0808">Transferase</keyword>
<sequence>MSTDVHFVVPSGIDDPARPSGGNVYDRRLAAELARLGRLVLLHRVGAADRGALARLLAGLPRGATVLVDGLIGSVAGDELAAESERLRLAVLLHMPLGQAEPDTAAGEARALGAARVTIAASRWTRQWVLAHYGLERSRVAVALPGTDPGPLAVGGPSGRELLCVAAVTPGKGHATLVAALAAIADLDWRCTCVGALDLDPEHVRRLRVALEEAGLGDRVDLLGPLVGDRLERVRTQADLVVSASRHEAFGMALAEGVARGLPVVATDVGGTPEALGCGSATASPGLLVPPDDPAALAAGLRRWLTDSNLRGRLRSAAARRRDTLATWQDTAQQVAAALDAASR</sequence>
<evidence type="ECO:0000313" key="4">
    <source>
        <dbReference type="EMBL" id="GAA3808261.1"/>
    </source>
</evidence>
<feature type="domain" description="Glycosyl transferase family 1" evidence="3">
    <location>
        <begin position="161"/>
        <end position="320"/>
    </location>
</feature>
<evidence type="ECO:0000256" key="2">
    <source>
        <dbReference type="ARBA" id="ARBA00022679"/>
    </source>
</evidence>
<gene>
    <name evidence="4" type="ORF">GCM10022242_08990</name>
</gene>
<dbReference type="Gene3D" id="3.40.50.2000">
    <property type="entry name" value="Glycogen Phosphorylase B"/>
    <property type="match status" value="2"/>
</dbReference>
<dbReference type="Proteomes" id="UP001501821">
    <property type="component" value="Unassembled WGS sequence"/>
</dbReference>
<dbReference type="CDD" id="cd03801">
    <property type="entry name" value="GT4_PimA-like"/>
    <property type="match status" value="1"/>
</dbReference>
<reference evidence="5" key="1">
    <citation type="journal article" date="2019" name="Int. J. Syst. Evol. Microbiol.">
        <title>The Global Catalogue of Microorganisms (GCM) 10K type strain sequencing project: providing services to taxonomists for standard genome sequencing and annotation.</title>
        <authorList>
            <consortium name="The Broad Institute Genomics Platform"/>
            <consortium name="The Broad Institute Genome Sequencing Center for Infectious Disease"/>
            <person name="Wu L."/>
            <person name="Ma J."/>
        </authorList>
    </citation>
    <scope>NUCLEOTIDE SEQUENCE [LARGE SCALE GENOMIC DNA]</scope>
    <source>
        <strain evidence="5">JCM 16953</strain>
    </source>
</reference>
<evidence type="ECO:0000256" key="1">
    <source>
        <dbReference type="ARBA" id="ARBA00022676"/>
    </source>
</evidence>
<keyword evidence="5" id="KW-1185">Reference proteome</keyword>
<proteinExistence type="predicted"/>
<organism evidence="4 5">
    <name type="scientific">Nocardioides panacisoli</name>
    <dbReference type="NCBI Taxonomy" id="627624"/>
    <lineage>
        <taxon>Bacteria</taxon>
        <taxon>Bacillati</taxon>
        <taxon>Actinomycetota</taxon>
        <taxon>Actinomycetes</taxon>
        <taxon>Propionibacteriales</taxon>
        <taxon>Nocardioidaceae</taxon>
        <taxon>Nocardioides</taxon>
    </lineage>
</organism>
<evidence type="ECO:0000313" key="5">
    <source>
        <dbReference type="Proteomes" id="UP001501821"/>
    </source>
</evidence>
<dbReference type="Pfam" id="PF00534">
    <property type="entry name" value="Glycos_transf_1"/>
    <property type="match status" value="1"/>
</dbReference>
<dbReference type="SUPFAM" id="SSF53756">
    <property type="entry name" value="UDP-Glycosyltransferase/glycogen phosphorylase"/>
    <property type="match status" value="1"/>
</dbReference>
<name>A0ABP7I407_9ACTN</name>
<dbReference type="PANTHER" id="PTHR12526">
    <property type="entry name" value="GLYCOSYLTRANSFERASE"/>
    <property type="match status" value="1"/>
</dbReference>
<dbReference type="EMBL" id="BAABAH010000002">
    <property type="protein sequence ID" value="GAA3808261.1"/>
    <property type="molecule type" value="Genomic_DNA"/>
</dbReference>
<comment type="caution">
    <text evidence="4">The sequence shown here is derived from an EMBL/GenBank/DDBJ whole genome shotgun (WGS) entry which is preliminary data.</text>
</comment>
<protein>
    <submittedName>
        <fullName evidence="4">Glycosyltransferase family 4 protein</fullName>
    </submittedName>
</protein>
<dbReference type="RefSeq" id="WP_344772722.1">
    <property type="nucleotide sequence ID" value="NZ_BAABAH010000002.1"/>
</dbReference>
<dbReference type="PANTHER" id="PTHR12526:SF510">
    <property type="entry name" value="D-INOSITOL 3-PHOSPHATE GLYCOSYLTRANSFERASE"/>
    <property type="match status" value="1"/>
</dbReference>
<dbReference type="InterPro" id="IPR001296">
    <property type="entry name" value="Glyco_trans_1"/>
</dbReference>
<accession>A0ABP7I407</accession>
<keyword evidence="1" id="KW-0328">Glycosyltransferase</keyword>
<evidence type="ECO:0000259" key="3">
    <source>
        <dbReference type="Pfam" id="PF00534"/>
    </source>
</evidence>